<organism evidence="1 2">
    <name type="scientific">Billgrantia desiderata</name>
    <dbReference type="NCBI Taxonomy" id="52021"/>
    <lineage>
        <taxon>Bacteria</taxon>
        <taxon>Pseudomonadati</taxon>
        <taxon>Pseudomonadota</taxon>
        <taxon>Gammaproteobacteria</taxon>
        <taxon>Oceanospirillales</taxon>
        <taxon>Halomonadaceae</taxon>
        <taxon>Billgrantia</taxon>
    </lineage>
</organism>
<dbReference type="AlphaFoldDB" id="A0AAW4Z0L4"/>
<evidence type="ECO:0000313" key="1">
    <source>
        <dbReference type="EMBL" id="MCE8053847.1"/>
    </source>
</evidence>
<evidence type="ECO:0000313" key="2">
    <source>
        <dbReference type="Proteomes" id="UP001320178"/>
    </source>
</evidence>
<dbReference type="Proteomes" id="UP001320178">
    <property type="component" value="Unassembled WGS sequence"/>
</dbReference>
<proteinExistence type="predicted"/>
<name>A0AAW4Z0L4_9GAMM</name>
<comment type="caution">
    <text evidence="1">The sequence shown here is derived from an EMBL/GenBank/DDBJ whole genome shotgun (WGS) entry which is preliminary data.</text>
</comment>
<accession>A0AAW4Z0L4</accession>
<gene>
    <name evidence="1" type="ORF">HOP61_21365</name>
</gene>
<reference evidence="1" key="2">
    <citation type="journal article" date="2021" name="Front. Microbiol.">
        <title>Aerobic Denitrification and Heterotrophic Sulfur Oxidation in the Genus Halomonas Revealed by Six Novel Species Characterizations and Genome-Based Analysis.</title>
        <authorList>
            <person name="Wang L."/>
            <person name="Shao Z."/>
        </authorList>
    </citation>
    <scope>NUCLEOTIDE SEQUENCE</scope>
    <source>
        <strain evidence="1">MCCC 1A05776</strain>
    </source>
</reference>
<sequence>MKISSIGVAAHIHAASLGGPRYDPAMTPAERSSISNAIWLCGNCSIFIDRDEARYPATLLREWKRVAEEAATREKGKRLPAEEDAVHQTTMALTGFPQKFIPHAISNVHKATAIALGKADPRFEVVTHYRDGNTIFEYQAKKDVNFSMTFSSKESKELIKRFIEHGEDVEIPSTGLETKGFTFAKDIPEEKSVVKLIRDGKAGIQKIWLIEPETNVIEQFDDVHGKVVLGTKALRFEGTACLGLFSLTYAQPLERGTFDGSFNFTLLYEKWANKPLKALPYVAKLSSFFEKYISGWVLHTALEVYGNRIFETKTVDPNNDDALEEMSLHLKYVKHCSLIAKTMKSDVCYRVAHRYSYEDERHVHEVANILEGNAVYTVEDGRTNPTFSLEIEDDGEGLKQLISTEKPVEVTFVESGEVVKMFGEEIEMPDKVVNIKSVFVKATVNLDVAKKGDKVEFECFPAEGYELSIRYKETQEN</sequence>
<reference evidence="1" key="1">
    <citation type="submission" date="2020-05" db="EMBL/GenBank/DDBJ databases">
        <authorList>
            <person name="Wang L."/>
            <person name="Shao Z."/>
        </authorList>
    </citation>
    <scope>NUCLEOTIDE SEQUENCE</scope>
    <source>
        <strain evidence="1">MCCC 1A05776</strain>
    </source>
</reference>
<protein>
    <submittedName>
        <fullName evidence="1">Uncharacterized protein</fullName>
    </submittedName>
</protein>
<dbReference type="EMBL" id="JABFTS010000016">
    <property type="protein sequence ID" value="MCE8053847.1"/>
    <property type="molecule type" value="Genomic_DNA"/>
</dbReference>
<dbReference type="RefSeq" id="WP_234240925.1">
    <property type="nucleotide sequence ID" value="NZ_JABFTS010000016.1"/>
</dbReference>